<protein>
    <submittedName>
        <fullName evidence="2">Uncharacterized protein</fullName>
    </submittedName>
</protein>
<reference evidence="2 3" key="1">
    <citation type="submission" date="2017-04" db="EMBL/GenBank/DDBJ databases">
        <authorList>
            <person name="Afonso C.L."/>
            <person name="Miller P.J."/>
            <person name="Scott M.A."/>
            <person name="Spackman E."/>
            <person name="Goraichik I."/>
            <person name="Dimitrov K.M."/>
            <person name="Suarez D.L."/>
            <person name="Swayne D.E."/>
        </authorList>
    </citation>
    <scope>NUCLEOTIDE SEQUENCE [LARGE SCALE GENOMIC DNA]</scope>
    <source>
        <strain evidence="2 3">N3/975</strain>
    </source>
</reference>
<organism evidence="2 3">
    <name type="scientific">Paenibacillus uliginis N3/975</name>
    <dbReference type="NCBI Taxonomy" id="1313296"/>
    <lineage>
        <taxon>Bacteria</taxon>
        <taxon>Bacillati</taxon>
        <taxon>Bacillota</taxon>
        <taxon>Bacilli</taxon>
        <taxon>Bacillales</taxon>
        <taxon>Paenibacillaceae</taxon>
        <taxon>Paenibacillus</taxon>
    </lineage>
</organism>
<evidence type="ECO:0000256" key="1">
    <source>
        <dbReference type="SAM" id="MobiDB-lite"/>
    </source>
</evidence>
<evidence type="ECO:0000313" key="3">
    <source>
        <dbReference type="Proteomes" id="UP000192940"/>
    </source>
</evidence>
<dbReference type="EMBL" id="LT840184">
    <property type="protein sequence ID" value="SMF87623.1"/>
    <property type="molecule type" value="Genomic_DNA"/>
</dbReference>
<dbReference type="Proteomes" id="UP000192940">
    <property type="component" value="Chromosome I"/>
</dbReference>
<evidence type="ECO:0000313" key="2">
    <source>
        <dbReference type="EMBL" id="SMF87623.1"/>
    </source>
</evidence>
<gene>
    <name evidence="2" type="ORF">SAMN05661091_3811</name>
</gene>
<accession>A0A1X7HKC5</accession>
<sequence length="70" mass="7766">MNDTVADLANRAKLLKETGQLSPEAALLVEQLLKELETVNRQNINLRKAALKSSSKQARMSSKLKDALME</sequence>
<dbReference type="RefSeq" id="WP_208914621.1">
    <property type="nucleotide sequence ID" value="NZ_LT840184.1"/>
</dbReference>
<name>A0A1X7HKC5_9BACL</name>
<feature type="region of interest" description="Disordered" evidence="1">
    <location>
        <begin position="51"/>
        <end position="70"/>
    </location>
</feature>
<proteinExistence type="predicted"/>
<keyword evidence="3" id="KW-1185">Reference proteome</keyword>
<dbReference type="AlphaFoldDB" id="A0A1X7HKC5"/>